<keyword evidence="2" id="KW-1185">Reference proteome</keyword>
<evidence type="ECO:0000313" key="2">
    <source>
        <dbReference type="Proteomes" id="UP000499080"/>
    </source>
</evidence>
<dbReference type="Proteomes" id="UP000499080">
    <property type="component" value="Unassembled WGS sequence"/>
</dbReference>
<sequence>MNDVITRVSTRVTSGQFNLLNANEQVYAQQELKQYTSVPILITSLPPPRSHCYKRLRLLVSLPPIPMLSDILDHVVSFSKEKKIEIVLHQLSKELKLSL</sequence>
<reference evidence="1 2" key="1">
    <citation type="journal article" date="2019" name="Sci. Rep.">
        <title>Orb-weaving spider Araneus ventricosus genome elucidates the spidroin gene catalogue.</title>
        <authorList>
            <person name="Kono N."/>
            <person name="Nakamura H."/>
            <person name="Ohtoshi R."/>
            <person name="Moran D.A.P."/>
            <person name="Shinohara A."/>
            <person name="Yoshida Y."/>
            <person name="Fujiwara M."/>
            <person name="Mori M."/>
            <person name="Tomita M."/>
            <person name="Arakawa K."/>
        </authorList>
    </citation>
    <scope>NUCLEOTIDE SEQUENCE [LARGE SCALE GENOMIC DNA]</scope>
</reference>
<proteinExistence type="predicted"/>
<protein>
    <submittedName>
        <fullName evidence="1">Uncharacterized protein</fullName>
    </submittedName>
</protein>
<gene>
    <name evidence="1" type="ORF">AVEN_207344_1</name>
</gene>
<name>A0A4Y2IU84_ARAVE</name>
<comment type="caution">
    <text evidence="1">The sequence shown here is derived from an EMBL/GenBank/DDBJ whole genome shotgun (WGS) entry which is preliminary data.</text>
</comment>
<evidence type="ECO:0000313" key="1">
    <source>
        <dbReference type="EMBL" id="GBM80472.1"/>
    </source>
</evidence>
<dbReference type="AlphaFoldDB" id="A0A4Y2IU84"/>
<accession>A0A4Y2IU84</accession>
<organism evidence="1 2">
    <name type="scientific">Araneus ventricosus</name>
    <name type="common">Orbweaver spider</name>
    <name type="synonym">Epeira ventricosa</name>
    <dbReference type="NCBI Taxonomy" id="182803"/>
    <lineage>
        <taxon>Eukaryota</taxon>
        <taxon>Metazoa</taxon>
        <taxon>Ecdysozoa</taxon>
        <taxon>Arthropoda</taxon>
        <taxon>Chelicerata</taxon>
        <taxon>Arachnida</taxon>
        <taxon>Araneae</taxon>
        <taxon>Araneomorphae</taxon>
        <taxon>Entelegynae</taxon>
        <taxon>Araneoidea</taxon>
        <taxon>Araneidae</taxon>
        <taxon>Araneus</taxon>
    </lineage>
</organism>
<dbReference type="EMBL" id="BGPR01264256">
    <property type="protein sequence ID" value="GBM80472.1"/>
    <property type="molecule type" value="Genomic_DNA"/>
</dbReference>